<proteinExistence type="predicted"/>
<keyword evidence="2" id="KW-1185">Reference proteome</keyword>
<dbReference type="InterPro" id="IPR014060">
    <property type="entry name" value="PglZ"/>
</dbReference>
<dbReference type="NCBIfam" id="TIGR02687">
    <property type="entry name" value="BREX-1 system phosphatase PglZ type A"/>
    <property type="match status" value="1"/>
</dbReference>
<name>A0ABX1HMX6_9BACT</name>
<protein>
    <submittedName>
        <fullName evidence="1">Uncharacterized protein (TIGR02687 family)</fullName>
    </submittedName>
</protein>
<evidence type="ECO:0000313" key="2">
    <source>
        <dbReference type="Proteomes" id="UP000717634"/>
    </source>
</evidence>
<dbReference type="Pfam" id="PF08665">
    <property type="entry name" value="PglZ"/>
    <property type="match status" value="1"/>
</dbReference>
<gene>
    <name evidence="1" type="ORF">HBN54_004226</name>
</gene>
<dbReference type="RefSeq" id="WP_168675167.1">
    <property type="nucleotide sequence ID" value="NZ_JAAVTK010000019.1"/>
</dbReference>
<dbReference type="EMBL" id="JAAVTK010000019">
    <property type="protein sequence ID" value="NKI91606.1"/>
    <property type="molecule type" value="Genomic_DNA"/>
</dbReference>
<evidence type="ECO:0000313" key="1">
    <source>
        <dbReference type="EMBL" id="NKI91606.1"/>
    </source>
</evidence>
<accession>A0ABX1HMX6</accession>
<organism evidence="1 2">
    <name type="scientific">Hymenobacter artigasi</name>
    <dbReference type="NCBI Taxonomy" id="2719616"/>
    <lineage>
        <taxon>Bacteria</taxon>
        <taxon>Pseudomonadati</taxon>
        <taxon>Bacteroidota</taxon>
        <taxon>Cytophagia</taxon>
        <taxon>Cytophagales</taxon>
        <taxon>Hymenobacteraceae</taxon>
        <taxon>Hymenobacter</taxon>
    </lineage>
</organism>
<sequence>MSNLEETLVRLFERYRILFWYDADGVLAERYKDVKLPGVEKIEVDGTPFRVKCRVLHEEPMQQFLLYFRHARPEPAQDWLLDIYLAHYEFRTDKISIFIQETPGLTEEYRAVVNDHSEFFNSQERRQAISKRLVPDDTPEKVRFKLLAVVFGSEEISLEAYLLAYFKLLAAGQEAGVEKELERYSLREPFWGLVNQRYGYMSKAPSIYGFLLELFGHHFPLEALGSLTAEADVLLPRWKNDLRYRESFRTLSERVAGDLDVEARLNSADLDTLLADDLFSLTEQRILAELVQRLVAGQIPPERVTRVVKERSNRFFYPDYQSFYEALSYAAQLLETVAAPLPAWSNPAAALEWYTSTGYLPDRYYRHFIHSLRAAHQNNVLAPLAQRVEKVYLNDWVLPVAQRWQLQLDAAPGTWAVPTGRRQRDFFAYYAQPLLNERRKVFVVISDALRFECGTELYQRLQGHQRYQTELNHLVTGLPSYTQLGMAALLPHQQLRLESPDAVWADGRSTQGMANRIKILQASLGEKATALSAEDFMQLPSSTTGRELSRNHDVVYIYHNQIDKVGDDLKSEDKVFEAARQEIEYLLSIVDRIRNINGTHIFITADHGFLYQQSEVEESEFSGSQLEGEIWKESRRYVLGQPLKGGSALMSWTAEQLGLEGETQVLIPRGVNRLRRQGAGSRYVHGGASLQEVVVPLVKVRVVREQTTSQVSVDVLRMSNNRITTGRLPVSFIQQEPVTDKILARTIRARLLAGPGEEVISDEVTRVFDSADANVRTREFQHTFTISPDAAKRYRNQEVKLRLDEPVPNTDKWKQYQEFSYTLLISFTSDFDSF</sequence>
<comment type="caution">
    <text evidence="1">The sequence shown here is derived from an EMBL/GenBank/DDBJ whole genome shotgun (WGS) entry which is preliminary data.</text>
</comment>
<dbReference type="InterPro" id="IPR017850">
    <property type="entry name" value="Alkaline_phosphatase_core_sf"/>
</dbReference>
<reference evidence="1 2" key="1">
    <citation type="submission" date="2020-03" db="EMBL/GenBank/DDBJ databases">
        <title>Genomic Encyclopedia of Type Strains, Phase IV (KMG-V): Genome sequencing to study the core and pangenomes of soil and plant-associated prokaryotes.</title>
        <authorList>
            <person name="Whitman W."/>
        </authorList>
    </citation>
    <scope>NUCLEOTIDE SEQUENCE [LARGE SCALE GENOMIC DNA]</scope>
    <source>
        <strain evidence="1 2">1B</strain>
    </source>
</reference>
<dbReference type="Proteomes" id="UP000717634">
    <property type="component" value="Unassembled WGS sequence"/>
</dbReference>
<dbReference type="SUPFAM" id="SSF53649">
    <property type="entry name" value="Alkaline phosphatase-like"/>
    <property type="match status" value="1"/>
</dbReference>